<keyword evidence="3" id="KW-1185">Reference proteome</keyword>
<dbReference type="RefSeq" id="WP_119359072.1">
    <property type="nucleotide sequence ID" value="NZ_QWKZ01000007.1"/>
</dbReference>
<feature type="domain" description="Sporulation stage II protein D amidase enhancer LytB N-terminal" evidence="1">
    <location>
        <begin position="145"/>
        <end position="235"/>
    </location>
</feature>
<dbReference type="PANTHER" id="PTHR30032">
    <property type="entry name" value="N-ACETYLMURAMOYL-L-ALANINE AMIDASE-RELATED"/>
    <property type="match status" value="1"/>
</dbReference>
<accession>A0A399EZI0</accession>
<dbReference type="InterPro" id="IPR013693">
    <property type="entry name" value="SpoIID/LytB_N"/>
</dbReference>
<comment type="caution">
    <text evidence="2">The sequence shown here is derived from an EMBL/GenBank/DDBJ whole genome shotgun (WGS) entry which is preliminary data.</text>
</comment>
<sequence length="487" mass="54352">MYTWILVGGVLLTLWAALGPPRPQPPPPEPEVRVLLSYQEEERFSRHIFPELGVAVVGGPLEVLSGSSPNQLQPVVTLYSERPLFIRKHQGVVVAYFEGLRLELKPFVRLRPADPARPVGFRLLLPGPSRPAYPGELWLEARAEGFLLVNRVGLEDYLKRVLPSEMPPVFPPEALKAQAVAARTYAYSRQKSEGFWRRFGADLSDSVSEQAYNLTPPRPASDRAVEETRGQVLTFSGAPIQAFYFSTSPGFTAGIEEVWPERPSLPYLRPRPQGILSAGPLKREEEAQVFFKNWNPAGFFDAESPFWRWRVRFSRPELERLLSQTLPERARTAPEYVETLEGALPPEAPGFSLGRLREVAVLKRGRGGYVSALQITTSTGRYVVRRESHIRALLRPSKALSGGEDVLLELWQGPPRPNFPLLPSAAFAIAEERDPQGNLLYLTLWGGGLGHGVGMSQYGALGLARQGYGYRQILAHFYPGSRLETPR</sequence>
<dbReference type="NCBIfam" id="TIGR02669">
    <property type="entry name" value="SpoIID_LytB"/>
    <property type="match status" value="1"/>
</dbReference>
<dbReference type="AlphaFoldDB" id="A0A399EZI0"/>
<evidence type="ECO:0000259" key="1">
    <source>
        <dbReference type="Pfam" id="PF08486"/>
    </source>
</evidence>
<dbReference type="InterPro" id="IPR051922">
    <property type="entry name" value="Bact_Sporulation_Assoc"/>
</dbReference>
<protein>
    <submittedName>
        <fullName evidence="2">Amidase enhancer</fullName>
    </submittedName>
</protein>
<dbReference type="Proteomes" id="UP000265800">
    <property type="component" value="Unassembled WGS sequence"/>
</dbReference>
<reference evidence="2 3" key="1">
    <citation type="submission" date="2018-08" db="EMBL/GenBank/DDBJ databases">
        <title>Meiothermus luteus KCTC 52599 genome sequencing project.</title>
        <authorList>
            <person name="Da Costa M.S."/>
            <person name="Albuquerque L."/>
            <person name="Raposo P."/>
            <person name="Froufe H.J.C."/>
            <person name="Barroso C.S."/>
            <person name="Egas C."/>
        </authorList>
    </citation>
    <scope>NUCLEOTIDE SEQUENCE [LARGE SCALE GENOMIC DNA]</scope>
    <source>
        <strain evidence="2 3">KCTC 52599</strain>
    </source>
</reference>
<dbReference type="EMBL" id="QWKZ01000007">
    <property type="protein sequence ID" value="RIH89163.1"/>
    <property type="molecule type" value="Genomic_DNA"/>
</dbReference>
<dbReference type="GO" id="GO:0030288">
    <property type="term" value="C:outer membrane-bounded periplasmic space"/>
    <property type="evidence" value="ECO:0007669"/>
    <property type="project" value="TreeGrafter"/>
</dbReference>
<dbReference type="Pfam" id="PF08486">
    <property type="entry name" value="SpoIID"/>
    <property type="match status" value="1"/>
</dbReference>
<dbReference type="InterPro" id="IPR013486">
    <property type="entry name" value="SpoIID/LytB"/>
</dbReference>
<organism evidence="2 3">
    <name type="scientific">Meiothermus luteus</name>
    <dbReference type="NCBI Taxonomy" id="2026184"/>
    <lineage>
        <taxon>Bacteria</taxon>
        <taxon>Thermotogati</taxon>
        <taxon>Deinococcota</taxon>
        <taxon>Deinococci</taxon>
        <taxon>Thermales</taxon>
        <taxon>Thermaceae</taxon>
        <taxon>Meiothermus</taxon>
    </lineage>
</organism>
<evidence type="ECO:0000313" key="3">
    <source>
        <dbReference type="Proteomes" id="UP000265800"/>
    </source>
</evidence>
<dbReference type="GO" id="GO:0030435">
    <property type="term" value="P:sporulation resulting in formation of a cellular spore"/>
    <property type="evidence" value="ECO:0007669"/>
    <property type="project" value="InterPro"/>
</dbReference>
<dbReference type="OrthoDB" id="9794671at2"/>
<proteinExistence type="predicted"/>
<evidence type="ECO:0000313" key="2">
    <source>
        <dbReference type="EMBL" id="RIH89163.1"/>
    </source>
</evidence>
<dbReference type="PANTHER" id="PTHR30032:SF4">
    <property type="entry name" value="AMIDASE ENHANCER"/>
    <property type="match status" value="1"/>
</dbReference>
<name>A0A399EZI0_9DEIN</name>
<gene>
    <name evidence="2" type="primary">lytB</name>
    <name evidence="2" type="ORF">Mlute_00370</name>
</gene>